<accession>A0ABQ3R8F2</accession>
<keyword evidence="2" id="KW-1185">Reference proteome</keyword>
<comment type="caution">
    <text evidence="1">The sequence shown here is derived from an EMBL/GenBank/DDBJ whole genome shotgun (WGS) entry which is preliminary data.</text>
</comment>
<dbReference type="RefSeq" id="WP_189997710.1">
    <property type="nucleotide sequence ID" value="NZ_BNCB01000016.1"/>
</dbReference>
<proteinExistence type="predicted"/>
<evidence type="ECO:0000313" key="1">
    <source>
        <dbReference type="EMBL" id="GHI52123.1"/>
    </source>
</evidence>
<sequence length="145" mass="16037">MPDGMAAAAAVVVPQTLRTFAKEQRWTVMARAANLRTLRFLAAWLGVDAPLHEADVREVARFGSSWGRRRVVPFLSERGLLIPLERTDPEQAAVERLLDTIPDHLHDEVKVWVRVMRGEGRRLFSTVCFGPTGTVSSGPTFGPCG</sequence>
<dbReference type="Proteomes" id="UP000646738">
    <property type="component" value="Unassembled WGS sequence"/>
</dbReference>
<dbReference type="EMBL" id="BNEA01000007">
    <property type="protein sequence ID" value="GHI52123.1"/>
    <property type="molecule type" value="Genomic_DNA"/>
</dbReference>
<evidence type="ECO:0000313" key="2">
    <source>
        <dbReference type="Proteomes" id="UP000646738"/>
    </source>
</evidence>
<protein>
    <submittedName>
        <fullName evidence="1">Uncharacterized protein</fullName>
    </submittedName>
</protein>
<name>A0ABQ3R8F2_STRRR</name>
<reference evidence="2" key="1">
    <citation type="submission" date="2023-07" db="EMBL/GenBank/DDBJ databases">
        <title>Whole genome shotgun sequence of Streptomyces achromogenes subsp. rubradiris NBRC 14000.</title>
        <authorList>
            <person name="Komaki H."/>
            <person name="Tamura T."/>
        </authorList>
    </citation>
    <scope>NUCLEOTIDE SEQUENCE [LARGE SCALE GENOMIC DNA]</scope>
    <source>
        <strain evidence="2">NBRC 14000</strain>
    </source>
</reference>
<gene>
    <name evidence="1" type="ORF">Srubr_19690</name>
</gene>
<organism evidence="1 2">
    <name type="scientific">Streptomyces rubradiris</name>
    <name type="common">Streptomyces achromogenes subsp. rubradiris</name>
    <dbReference type="NCBI Taxonomy" id="285531"/>
    <lineage>
        <taxon>Bacteria</taxon>
        <taxon>Bacillati</taxon>
        <taxon>Actinomycetota</taxon>
        <taxon>Actinomycetes</taxon>
        <taxon>Kitasatosporales</taxon>
        <taxon>Streptomycetaceae</taxon>
        <taxon>Streptomyces</taxon>
    </lineage>
</organism>